<evidence type="ECO:0000313" key="8">
    <source>
        <dbReference type="Proteomes" id="UP001041814"/>
    </source>
</evidence>
<dbReference type="Pfam" id="PF03562">
    <property type="entry name" value="MltA"/>
    <property type="match status" value="1"/>
</dbReference>
<dbReference type="EMBL" id="NRRU01000001">
    <property type="protein sequence ID" value="MBK1711174.1"/>
    <property type="molecule type" value="Genomic_DNA"/>
</dbReference>
<evidence type="ECO:0000256" key="1">
    <source>
        <dbReference type="ARBA" id="ARBA00001420"/>
    </source>
</evidence>
<sequence>MTHQTIQTSSASAASASSTISHMPWILAPRRGRLAAGFAAAALAACSSVPLPPERPAPVEIVPPAPAVATPPAGIERSRSRWVAVDWSELPGWNEDRVAEVWPALRASCGRPAAGWAELCARAQLEPPADDGAARAWLARWLQPWRVESLDGQPEGLATGYFEPLVQATRQPRGEFRVPLYAPPSAAAMPRPGWTRQQLDTLPAAKAALRGREIAWVADPLDALLLQVQGSGRLLVDEADGSRRLVRLAFAGHNEQPYKSVGRWLVERGELTLETASWPAIRAWARRYPQRVQELLWANPRVVFFREEPLPDPTVGPRGAQGVPLLPGRSIAVDAASIPYGTPVWLDTTEPLSATPLRRLVMAQDTGSAIVGAVRADYFWGWGADAEAQAGRMKQPLRLWALWPRGVRPN</sequence>
<dbReference type="InterPro" id="IPR026044">
    <property type="entry name" value="MltA"/>
</dbReference>
<dbReference type="Gene3D" id="2.40.40.10">
    <property type="entry name" value="RlpA-like domain"/>
    <property type="match status" value="2"/>
</dbReference>
<dbReference type="CDD" id="cd14485">
    <property type="entry name" value="mltA_like_LT_A"/>
    <property type="match status" value="1"/>
</dbReference>
<keyword evidence="4" id="KW-0961">Cell wall biogenesis/degradation</keyword>
<dbReference type="EC" id="4.2.2.n1" evidence="2"/>
<dbReference type="InterPro" id="IPR005300">
    <property type="entry name" value="MltA_B"/>
</dbReference>
<dbReference type="Proteomes" id="UP001041814">
    <property type="component" value="Unassembled WGS sequence"/>
</dbReference>
<proteinExistence type="predicted"/>
<evidence type="ECO:0000259" key="6">
    <source>
        <dbReference type="SMART" id="SM00925"/>
    </source>
</evidence>
<dbReference type="SMART" id="SM00925">
    <property type="entry name" value="MltA"/>
    <property type="match status" value="1"/>
</dbReference>
<dbReference type="SUPFAM" id="SSF50685">
    <property type="entry name" value="Barwin-like endoglucanases"/>
    <property type="match status" value="1"/>
</dbReference>
<comment type="catalytic activity">
    <reaction evidence="1">
        <text>Exolytic cleavage of the (1-&gt;4)-beta-glycosidic linkage between N-acetylmuramic acid (MurNAc) and N-acetylglucosamine (GlcNAc) residues in peptidoglycan, from either the reducing or the non-reducing ends of the peptidoglycan chains, with concomitant formation of a 1,6-anhydrobond in the MurNAc residue.</text>
        <dbReference type="EC" id="4.2.2.n1"/>
    </reaction>
</comment>
<evidence type="ECO:0000256" key="2">
    <source>
        <dbReference type="ARBA" id="ARBA00012587"/>
    </source>
</evidence>
<accession>A0ABS1DMJ3</accession>
<keyword evidence="8" id="KW-1185">Reference proteome</keyword>
<evidence type="ECO:0000256" key="4">
    <source>
        <dbReference type="ARBA" id="ARBA00023316"/>
    </source>
</evidence>
<evidence type="ECO:0000256" key="3">
    <source>
        <dbReference type="ARBA" id="ARBA00023239"/>
    </source>
</evidence>
<gene>
    <name evidence="7" type="ORF">CKO43_00065</name>
</gene>
<feature type="domain" description="Lytic transglycosylase MltA" evidence="6">
    <location>
        <begin position="165"/>
        <end position="306"/>
    </location>
</feature>
<keyword evidence="3" id="KW-0456">Lyase</keyword>
<dbReference type="CDD" id="cd14668">
    <property type="entry name" value="mlta_B"/>
    <property type="match status" value="1"/>
</dbReference>
<dbReference type="Gene3D" id="2.40.240.50">
    <property type="entry name" value="Barwin-like endoglucanases"/>
    <property type="match status" value="1"/>
</dbReference>
<dbReference type="Pfam" id="PF06725">
    <property type="entry name" value="3D"/>
    <property type="match status" value="1"/>
</dbReference>
<protein>
    <recommendedName>
        <fullName evidence="2">peptidoglycan lytic exotransglycosylase</fullName>
        <ecNumber evidence="2">4.2.2.n1</ecNumber>
    </recommendedName>
    <alternativeName>
        <fullName evidence="5">Murein hydrolase A</fullName>
    </alternativeName>
</protein>
<dbReference type="PANTHER" id="PTHR30124">
    <property type="entry name" value="MEMBRANE-BOUND LYTIC MUREIN TRANSGLYCOSYLASE A"/>
    <property type="match status" value="1"/>
</dbReference>
<comment type="caution">
    <text evidence="7">The sequence shown here is derived from an EMBL/GenBank/DDBJ whole genome shotgun (WGS) entry which is preliminary data.</text>
</comment>
<dbReference type="PIRSF" id="PIRSF019422">
    <property type="entry name" value="MltA"/>
    <property type="match status" value="1"/>
</dbReference>
<reference evidence="7" key="1">
    <citation type="submission" date="2017-08" db="EMBL/GenBank/DDBJ databases">
        <authorList>
            <person name="Imhoff J.F."/>
            <person name="Rahn T."/>
            <person name="Kuenzel S."/>
            <person name="Neulinger S.C."/>
        </authorList>
    </citation>
    <scope>NUCLEOTIDE SEQUENCE</scope>
    <source>
        <strain evidence="7">IM 151</strain>
    </source>
</reference>
<organism evidence="7 8">
    <name type="scientific">Rubrivivax gelatinosus</name>
    <name type="common">Rhodocyclus gelatinosus</name>
    <name type="synonym">Rhodopseudomonas gelatinosa</name>
    <dbReference type="NCBI Taxonomy" id="28068"/>
    <lineage>
        <taxon>Bacteria</taxon>
        <taxon>Pseudomonadati</taxon>
        <taxon>Pseudomonadota</taxon>
        <taxon>Betaproteobacteria</taxon>
        <taxon>Burkholderiales</taxon>
        <taxon>Sphaerotilaceae</taxon>
        <taxon>Rubrivivax</taxon>
    </lineage>
</organism>
<reference evidence="7" key="2">
    <citation type="journal article" date="2020" name="Microorganisms">
        <title>Osmotic Adaptation and Compatible Solute Biosynthesis of Phototrophic Bacteria as Revealed from Genome Analyses.</title>
        <authorList>
            <person name="Imhoff J.F."/>
            <person name="Rahn T."/>
            <person name="Kunzel S."/>
            <person name="Keller A."/>
            <person name="Neulinger S.C."/>
        </authorList>
    </citation>
    <scope>NUCLEOTIDE SEQUENCE</scope>
    <source>
        <strain evidence="7">IM 151</strain>
    </source>
</reference>
<dbReference type="InterPro" id="IPR010611">
    <property type="entry name" value="3D_dom"/>
</dbReference>
<dbReference type="PANTHER" id="PTHR30124:SF0">
    <property type="entry name" value="MEMBRANE-BOUND LYTIC MUREIN TRANSGLYCOSYLASE A"/>
    <property type="match status" value="1"/>
</dbReference>
<name>A0ABS1DMJ3_RUBGE</name>
<evidence type="ECO:0000256" key="5">
    <source>
        <dbReference type="ARBA" id="ARBA00030918"/>
    </source>
</evidence>
<evidence type="ECO:0000313" key="7">
    <source>
        <dbReference type="EMBL" id="MBK1711174.1"/>
    </source>
</evidence>
<dbReference type="InterPro" id="IPR036908">
    <property type="entry name" value="RlpA-like_sf"/>
</dbReference>